<protein>
    <submittedName>
        <fullName evidence="2">Ribbon-helix-helix protein, CopG family</fullName>
    </submittedName>
</protein>
<sequence length="71" mass="8425">MRTLIDVGDSQIRELDELSKEEKRSRAALIREAIDDYLAKRRKKVEGDAFGLWGRRKMDGLAYQEKVRQEW</sequence>
<dbReference type="OrthoDB" id="9806368at2"/>
<dbReference type="Pfam" id="PF01402">
    <property type="entry name" value="RHH_1"/>
    <property type="match status" value="1"/>
</dbReference>
<evidence type="ECO:0000259" key="1">
    <source>
        <dbReference type="Pfam" id="PF01402"/>
    </source>
</evidence>
<accession>A0A5C8PAC5</accession>
<dbReference type="SUPFAM" id="SSF47598">
    <property type="entry name" value="Ribbon-helix-helix"/>
    <property type="match status" value="1"/>
</dbReference>
<dbReference type="InterPro" id="IPR013321">
    <property type="entry name" value="Arc_rbn_hlx_hlx"/>
</dbReference>
<comment type="caution">
    <text evidence="2">The sequence shown here is derived from an EMBL/GenBank/DDBJ whole genome shotgun (WGS) entry which is preliminary data.</text>
</comment>
<dbReference type="CDD" id="cd21631">
    <property type="entry name" value="RHH_CopG_NikR-like"/>
    <property type="match status" value="1"/>
</dbReference>
<dbReference type="RefSeq" id="WP_147852007.1">
    <property type="nucleotide sequence ID" value="NZ_VDUZ01000068.1"/>
</dbReference>
<organism evidence="2 3">
    <name type="scientific">Vineibacter terrae</name>
    <dbReference type="NCBI Taxonomy" id="2586908"/>
    <lineage>
        <taxon>Bacteria</taxon>
        <taxon>Pseudomonadati</taxon>
        <taxon>Pseudomonadota</taxon>
        <taxon>Alphaproteobacteria</taxon>
        <taxon>Hyphomicrobiales</taxon>
        <taxon>Vineibacter</taxon>
    </lineage>
</organism>
<evidence type="ECO:0000313" key="2">
    <source>
        <dbReference type="EMBL" id="TXL69971.1"/>
    </source>
</evidence>
<dbReference type="InterPro" id="IPR010985">
    <property type="entry name" value="Ribbon_hlx_hlx"/>
</dbReference>
<evidence type="ECO:0000313" key="3">
    <source>
        <dbReference type="Proteomes" id="UP000321638"/>
    </source>
</evidence>
<dbReference type="GO" id="GO:0006355">
    <property type="term" value="P:regulation of DNA-templated transcription"/>
    <property type="evidence" value="ECO:0007669"/>
    <property type="project" value="InterPro"/>
</dbReference>
<dbReference type="Gene3D" id="1.10.1220.10">
    <property type="entry name" value="Met repressor-like"/>
    <property type="match status" value="1"/>
</dbReference>
<keyword evidence="3" id="KW-1185">Reference proteome</keyword>
<reference evidence="2 3" key="1">
    <citation type="submission" date="2019-06" db="EMBL/GenBank/DDBJ databases">
        <title>New taxonomy in bacterial strain CC-CFT640, isolated from vineyard.</title>
        <authorList>
            <person name="Lin S.-Y."/>
            <person name="Tsai C.-F."/>
            <person name="Young C.-C."/>
        </authorList>
    </citation>
    <scope>NUCLEOTIDE SEQUENCE [LARGE SCALE GENOMIC DNA]</scope>
    <source>
        <strain evidence="2 3">CC-CFT640</strain>
    </source>
</reference>
<dbReference type="EMBL" id="VDUZ01000068">
    <property type="protein sequence ID" value="TXL69971.1"/>
    <property type="molecule type" value="Genomic_DNA"/>
</dbReference>
<proteinExistence type="predicted"/>
<dbReference type="AlphaFoldDB" id="A0A5C8PAC5"/>
<dbReference type="Proteomes" id="UP000321638">
    <property type="component" value="Unassembled WGS sequence"/>
</dbReference>
<feature type="domain" description="Ribbon-helix-helix protein CopG" evidence="1">
    <location>
        <begin position="2"/>
        <end position="40"/>
    </location>
</feature>
<name>A0A5C8PAC5_9HYPH</name>
<dbReference type="InterPro" id="IPR002145">
    <property type="entry name" value="CopG"/>
</dbReference>
<gene>
    <name evidence="2" type="ORF">FHP25_36830</name>
</gene>